<reference evidence="1" key="1">
    <citation type="submission" date="2014-09" db="EMBL/GenBank/DDBJ databases">
        <authorList>
            <person name="Magalhaes I.L.F."/>
            <person name="Oliveira U."/>
            <person name="Santos F.R."/>
            <person name="Vidigal T.H.D.A."/>
            <person name="Brescovit A.D."/>
            <person name="Santos A.J."/>
        </authorList>
    </citation>
    <scope>NUCLEOTIDE SEQUENCE</scope>
    <source>
        <tissue evidence="1">Shoot tissue taken approximately 20 cm above the soil surface</tissue>
    </source>
</reference>
<evidence type="ECO:0000313" key="1">
    <source>
        <dbReference type="EMBL" id="JAD71823.1"/>
    </source>
</evidence>
<dbReference type="AlphaFoldDB" id="A0A0A9CBI5"/>
<proteinExistence type="predicted"/>
<dbReference type="EMBL" id="GBRH01226072">
    <property type="protein sequence ID" value="JAD71823.1"/>
    <property type="molecule type" value="Transcribed_RNA"/>
</dbReference>
<name>A0A0A9CBI5_ARUDO</name>
<sequence length="37" mass="4412">MKELDIVERMNVKEYQHRRSCGKWHRSRNTTHSAGAV</sequence>
<protein>
    <submittedName>
        <fullName evidence="1">Uncharacterized protein</fullName>
    </submittedName>
</protein>
<accession>A0A0A9CBI5</accession>
<reference evidence="1" key="2">
    <citation type="journal article" date="2015" name="Data Brief">
        <title>Shoot transcriptome of the giant reed, Arundo donax.</title>
        <authorList>
            <person name="Barrero R.A."/>
            <person name="Guerrero F.D."/>
            <person name="Moolhuijzen P."/>
            <person name="Goolsby J.A."/>
            <person name="Tidwell J."/>
            <person name="Bellgard S.E."/>
            <person name="Bellgard M.I."/>
        </authorList>
    </citation>
    <scope>NUCLEOTIDE SEQUENCE</scope>
    <source>
        <tissue evidence="1">Shoot tissue taken approximately 20 cm above the soil surface</tissue>
    </source>
</reference>
<organism evidence="1">
    <name type="scientific">Arundo donax</name>
    <name type="common">Giant reed</name>
    <name type="synonym">Donax arundinaceus</name>
    <dbReference type="NCBI Taxonomy" id="35708"/>
    <lineage>
        <taxon>Eukaryota</taxon>
        <taxon>Viridiplantae</taxon>
        <taxon>Streptophyta</taxon>
        <taxon>Embryophyta</taxon>
        <taxon>Tracheophyta</taxon>
        <taxon>Spermatophyta</taxon>
        <taxon>Magnoliopsida</taxon>
        <taxon>Liliopsida</taxon>
        <taxon>Poales</taxon>
        <taxon>Poaceae</taxon>
        <taxon>PACMAD clade</taxon>
        <taxon>Arundinoideae</taxon>
        <taxon>Arundineae</taxon>
        <taxon>Arundo</taxon>
    </lineage>
</organism>